<dbReference type="GO" id="GO:0051082">
    <property type="term" value="F:unfolded protein binding"/>
    <property type="evidence" value="ECO:0007669"/>
    <property type="project" value="TreeGrafter"/>
</dbReference>
<dbReference type="SUPFAM" id="SSF46565">
    <property type="entry name" value="Chaperone J-domain"/>
    <property type="match status" value="1"/>
</dbReference>
<feature type="region of interest" description="Disordered" evidence="1">
    <location>
        <begin position="272"/>
        <end position="317"/>
    </location>
</feature>
<dbReference type="PROSITE" id="PS50076">
    <property type="entry name" value="DNAJ_2"/>
    <property type="match status" value="1"/>
</dbReference>
<dbReference type="InterPro" id="IPR036869">
    <property type="entry name" value="J_dom_sf"/>
</dbReference>
<dbReference type="PRINTS" id="PR00625">
    <property type="entry name" value="JDOMAIN"/>
</dbReference>
<proteinExistence type="predicted"/>
<feature type="compositionally biased region" description="Low complexity" evidence="1">
    <location>
        <begin position="195"/>
        <end position="205"/>
    </location>
</feature>
<name>A0A6A1WMJ4_9ROSI</name>
<dbReference type="GO" id="GO:0005737">
    <property type="term" value="C:cytoplasm"/>
    <property type="evidence" value="ECO:0007669"/>
    <property type="project" value="TreeGrafter"/>
</dbReference>
<evidence type="ECO:0000313" key="4">
    <source>
        <dbReference type="Proteomes" id="UP000516437"/>
    </source>
</evidence>
<keyword evidence="4" id="KW-1185">Reference proteome</keyword>
<dbReference type="GO" id="GO:0042026">
    <property type="term" value="P:protein refolding"/>
    <property type="evidence" value="ECO:0007669"/>
    <property type="project" value="TreeGrafter"/>
</dbReference>
<accession>A0A6A1WMJ4</accession>
<feature type="region of interest" description="Disordered" evidence="1">
    <location>
        <begin position="184"/>
        <end position="213"/>
    </location>
</feature>
<dbReference type="CDD" id="cd06257">
    <property type="entry name" value="DnaJ"/>
    <property type="match status" value="1"/>
</dbReference>
<dbReference type="SMART" id="SM00271">
    <property type="entry name" value="DnaJ"/>
    <property type="match status" value="1"/>
</dbReference>
<protein>
    <submittedName>
        <fullName evidence="3">Chaperone protein DnaJ</fullName>
    </submittedName>
</protein>
<gene>
    <name evidence="3" type="ORF">CJ030_MR1G006384</name>
</gene>
<dbReference type="Gene3D" id="1.10.287.110">
    <property type="entry name" value="DnaJ domain"/>
    <property type="match status" value="1"/>
</dbReference>
<comment type="caution">
    <text evidence="3">The sequence shown here is derived from an EMBL/GenBank/DDBJ whole genome shotgun (WGS) entry which is preliminary data.</text>
</comment>
<dbReference type="InterPro" id="IPR001623">
    <property type="entry name" value="DnaJ_domain"/>
</dbReference>
<dbReference type="FunFam" id="1.10.287.110:FF:000085">
    <property type="entry name" value="Chaperone DnaJ-domain superfamily protein"/>
    <property type="match status" value="1"/>
</dbReference>
<dbReference type="PANTHER" id="PTHR43096">
    <property type="entry name" value="DNAJ HOMOLOG 1, MITOCHONDRIAL-RELATED"/>
    <property type="match status" value="1"/>
</dbReference>
<dbReference type="EMBL" id="RXIC02000019">
    <property type="protein sequence ID" value="KAB1225903.1"/>
    <property type="molecule type" value="Genomic_DNA"/>
</dbReference>
<dbReference type="AlphaFoldDB" id="A0A6A1WMJ4"/>
<dbReference type="InterPro" id="IPR018253">
    <property type="entry name" value="DnaJ_domain_CS"/>
</dbReference>
<dbReference type="Proteomes" id="UP000516437">
    <property type="component" value="Chromosome 1"/>
</dbReference>
<evidence type="ECO:0000313" key="3">
    <source>
        <dbReference type="EMBL" id="KAB1225903.1"/>
    </source>
</evidence>
<dbReference type="PANTHER" id="PTHR43096:SF61">
    <property type="entry name" value="CHAPERONE DNAJ-DOMAIN SUPERFAMILY PROTEIN"/>
    <property type="match status" value="1"/>
</dbReference>
<organism evidence="3 4">
    <name type="scientific">Morella rubra</name>
    <name type="common">Chinese bayberry</name>
    <dbReference type="NCBI Taxonomy" id="262757"/>
    <lineage>
        <taxon>Eukaryota</taxon>
        <taxon>Viridiplantae</taxon>
        <taxon>Streptophyta</taxon>
        <taxon>Embryophyta</taxon>
        <taxon>Tracheophyta</taxon>
        <taxon>Spermatophyta</taxon>
        <taxon>Magnoliopsida</taxon>
        <taxon>eudicotyledons</taxon>
        <taxon>Gunneridae</taxon>
        <taxon>Pentapetalae</taxon>
        <taxon>rosids</taxon>
        <taxon>fabids</taxon>
        <taxon>Fagales</taxon>
        <taxon>Myricaceae</taxon>
        <taxon>Morella</taxon>
    </lineage>
</organism>
<reference evidence="3 4" key="1">
    <citation type="journal article" date="2019" name="Plant Biotechnol. J.">
        <title>The red bayberry genome and genetic basis of sex determination.</title>
        <authorList>
            <person name="Jia H.M."/>
            <person name="Jia H.J."/>
            <person name="Cai Q.L."/>
            <person name="Wang Y."/>
            <person name="Zhao H.B."/>
            <person name="Yang W.F."/>
            <person name="Wang G.Y."/>
            <person name="Li Y.H."/>
            <person name="Zhan D.L."/>
            <person name="Shen Y.T."/>
            <person name="Niu Q.F."/>
            <person name="Chang L."/>
            <person name="Qiu J."/>
            <person name="Zhao L."/>
            <person name="Xie H.B."/>
            <person name="Fu W.Y."/>
            <person name="Jin J."/>
            <person name="Li X.W."/>
            <person name="Jiao Y."/>
            <person name="Zhou C.C."/>
            <person name="Tu T."/>
            <person name="Chai C.Y."/>
            <person name="Gao J.L."/>
            <person name="Fan L.J."/>
            <person name="van de Weg E."/>
            <person name="Wang J.Y."/>
            <person name="Gao Z.S."/>
        </authorList>
    </citation>
    <scope>NUCLEOTIDE SEQUENCE [LARGE SCALE GENOMIC DNA]</scope>
    <source>
        <tissue evidence="3">Leaves</tissue>
    </source>
</reference>
<feature type="domain" description="J" evidence="2">
    <location>
        <begin position="129"/>
        <end position="193"/>
    </location>
</feature>
<dbReference type="PROSITE" id="PS00636">
    <property type="entry name" value="DNAJ_1"/>
    <property type="match status" value="1"/>
</dbReference>
<evidence type="ECO:0000256" key="1">
    <source>
        <dbReference type="SAM" id="MobiDB-lite"/>
    </source>
</evidence>
<evidence type="ECO:0000259" key="2">
    <source>
        <dbReference type="PROSITE" id="PS50076"/>
    </source>
</evidence>
<dbReference type="OrthoDB" id="10250354at2759"/>
<sequence length="331" mass="37644">MQGTLTQQGNNYYGASMVIVENRTHTVRTLQGHRLAPNPKQHVSTIIFIDTSRSTDNLTNMHGIALPLKPPHNTLLCFSYLCSRSVPHPSLLSLQHQAKSFIPICGFWNYKQKTRRTSLSPLRVSRRESPYEVLGVSPSATPDEIKRAYRKLALKYHPDVNKEANAQEKFMRIKHAYNTLLNSQSRRKYDTGGPRSDYSYSSARRSQTRETQDEEEFYGFEDFFKDLQEEFRNWEATAASQGKPKSLWEELSEIGEEFVEFLEKELSITDEEAEVYNTNSNGPDKGSSFRTSGAERTGSGREDKASKGSSIEENIDDIEATLAQLKKELGL</sequence>
<dbReference type="Pfam" id="PF00226">
    <property type="entry name" value="DnaJ"/>
    <property type="match status" value="1"/>
</dbReference>